<sequence>MDISSMLEVEVRELTESKENVTPSPNVPQSYPCQTFSKEENDFYKLTYGSDVAAVRFLRLHCTGCDEHIGSAPSESYNVQEHPVLRTLLCAKCREFYGDGTFEQGDDSTDMFCRWCANGGNLYCCSYCSNTFCSKCIKRNFDPPTIKRIEAEDSWKCFVCDPKDLFPLRSVTRALISHVETVTRILQSDRNMSPKEIEEKMHLDETKCCARKRKRRRRRTLSNSDDDEEEDTTYVPGAERSDTPPAKRRRVRSGTSRGGYSNGYIEHEYPQSSPQVKGRTEQELDPADLMMTCEQTMIEGDTEIMSPNNADVVRPLPPVRAQNRAPAPGQQTVIYHKVQKTPIIQSRVNQQNPASKSNNTMAINPVPLANLLKVALSTGAKKIKVTHTPNQATTKLVAVPMSAIPRSVASSSITFVKPPTHFLVPKNVANSMSTTNPTQPPSVIDLDSDDEPVILDDKASKSGGNENNNNNVDTSGSSRAPTANQAPNSDGDVPESMELEDSVAIDSNDGNDKNNDEELEVLNHSDSAEMMSPQARSTRTSSSKQSQGATSEASIPLKTRQRDARFKKMLKLQSNEIDSTLNELKTKVMKLVQLADDTKPQDGDLLGSALICTKRFHRAMRKALVELSHINDRVVRDYVHWKKSTPDKLEEACRNAGVDTNGDGDEVEPLRRDTPARRMSCQSSKSLPKDDITLDMVCVRDSDSESENEDDSALLESEAHTLEALPVPSEFSQILDHLAIFKRKPMALKAVGDSSVITHDKGCQAYDVPWRDYEKCIGYSLLTRAEYDPESDKELLRPVVVPDENFGKYQEQYLYHLQQIEDNGIETDDSKGIPDPNHIPLKDLIDGSSPFITDMLERLSPVTLSNGITSPTSDSKDQTNKAPESPVAMDVDLSTSPKSQVEATDGQSNETADKSSENTAPTSKAVEELVKMVTKLSEDLSKEAQQQKQQLSENDKDFEKSVTVNDEASILEDAEEQHRVDGETGDICEVASATGNELASVE</sequence>
<proteinExistence type="predicted"/>
<dbReference type="Proteomes" id="UP001239111">
    <property type="component" value="Chromosome 2"/>
</dbReference>
<reference evidence="1" key="1">
    <citation type="submission" date="2023-04" db="EMBL/GenBank/DDBJ databases">
        <title>A chromosome-level genome assembly of the parasitoid wasp Eretmocerus hayati.</title>
        <authorList>
            <person name="Zhong Y."/>
            <person name="Liu S."/>
            <person name="Liu Y."/>
        </authorList>
    </citation>
    <scope>NUCLEOTIDE SEQUENCE</scope>
    <source>
        <strain evidence="1">ZJU_SS_LIU_2023</strain>
    </source>
</reference>
<protein>
    <submittedName>
        <fullName evidence="1">Uncharacterized protein</fullName>
    </submittedName>
</protein>
<comment type="caution">
    <text evidence="1">The sequence shown here is derived from an EMBL/GenBank/DDBJ whole genome shotgun (WGS) entry which is preliminary data.</text>
</comment>
<dbReference type="EMBL" id="CM056742">
    <property type="protein sequence ID" value="KAJ8678989.1"/>
    <property type="molecule type" value="Genomic_DNA"/>
</dbReference>
<organism evidence="1 2">
    <name type="scientific">Eretmocerus hayati</name>
    <dbReference type="NCBI Taxonomy" id="131215"/>
    <lineage>
        <taxon>Eukaryota</taxon>
        <taxon>Metazoa</taxon>
        <taxon>Ecdysozoa</taxon>
        <taxon>Arthropoda</taxon>
        <taxon>Hexapoda</taxon>
        <taxon>Insecta</taxon>
        <taxon>Pterygota</taxon>
        <taxon>Neoptera</taxon>
        <taxon>Endopterygota</taxon>
        <taxon>Hymenoptera</taxon>
        <taxon>Apocrita</taxon>
        <taxon>Proctotrupomorpha</taxon>
        <taxon>Chalcidoidea</taxon>
        <taxon>Aphelinidae</taxon>
        <taxon>Aphelininae</taxon>
        <taxon>Eretmocerus</taxon>
    </lineage>
</organism>
<gene>
    <name evidence="1" type="ORF">QAD02_014776</name>
</gene>
<evidence type="ECO:0000313" key="2">
    <source>
        <dbReference type="Proteomes" id="UP001239111"/>
    </source>
</evidence>
<keyword evidence="2" id="KW-1185">Reference proteome</keyword>
<accession>A0ACC2P6S8</accession>
<name>A0ACC2P6S8_9HYME</name>
<evidence type="ECO:0000313" key="1">
    <source>
        <dbReference type="EMBL" id="KAJ8678989.1"/>
    </source>
</evidence>